<dbReference type="AlphaFoldDB" id="A0A318LSM7"/>
<organism evidence="2 3">
    <name type="scientific">Prauserella flavalba</name>
    <dbReference type="NCBI Taxonomy" id="1477506"/>
    <lineage>
        <taxon>Bacteria</taxon>
        <taxon>Bacillati</taxon>
        <taxon>Actinomycetota</taxon>
        <taxon>Actinomycetes</taxon>
        <taxon>Pseudonocardiales</taxon>
        <taxon>Pseudonocardiaceae</taxon>
        <taxon>Prauserella</taxon>
    </lineage>
</organism>
<name>A0A318LSM7_9PSEU</name>
<reference evidence="2 3" key="1">
    <citation type="submission" date="2016-07" db="EMBL/GenBank/DDBJ databases">
        <title>Draft genome sequence of Prauserella sp. YIM 121212, isolated from alkaline soil.</title>
        <authorList>
            <person name="Ruckert C."/>
            <person name="Albersmeier A."/>
            <person name="Jiang C.-L."/>
            <person name="Jiang Y."/>
            <person name="Kalinowski J."/>
            <person name="Schneider O."/>
            <person name="Winkler A."/>
            <person name="Zotchev S.B."/>
        </authorList>
    </citation>
    <scope>NUCLEOTIDE SEQUENCE [LARGE SCALE GENOMIC DNA]</scope>
    <source>
        <strain evidence="2 3">YIM 121212</strain>
    </source>
</reference>
<protein>
    <submittedName>
        <fullName evidence="2">Uncharacterized protein</fullName>
    </submittedName>
</protein>
<evidence type="ECO:0000313" key="2">
    <source>
        <dbReference type="EMBL" id="PXY37734.1"/>
    </source>
</evidence>
<dbReference type="Proteomes" id="UP000247892">
    <property type="component" value="Unassembled WGS sequence"/>
</dbReference>
<dbReference type="EMBL" id="MASU01000002">
    <property type="protein sequence ID" value="PXY37734.1"/>
    <property type="molecule type" value="Genomic_DNA"/>
</dbReference>
<keyword evidence="3" id="KW-1185">Reference proteome</keyword>
<sequence>MHLGERPIRGDAPGRLAVADGGLGTGNGVAGGALALVAGLVAAVLGGLVLARSRRAPVQ</sequence>
<dbReference type="Pfam" id="PF19733">
    <property type="entry name" value="DUF6223"/>
    <property type="match status" value="1"/>
</dbReference>
<gene>
    <name evidence="2" type="ORF">BA062_03690</name>
</gene>
<accession>A0A318LSM7</accession>
<evidence type="ECO:0000256" key="1">
    <source>
        <dbReference type="SAM" id="Phobius"/>
    </source>
</evidence>
<dbReference type="RefSeq" id="WP_110334610.1">
    <property type="nucleotide sequence ID" value="NZ_MASU01000002.1"/>
</dbReference>
<comment type="caution">
    <text evidence="2">The sequence shown here is derived from an EMBL/GenBank/DDBJ whole genome shotgun (WGS) entry which is preliminary data.</text>
</comment>
<evidence type="ECO:0000313" key="3">
    <source>
        <dbReference type="Proteomes" id="UP000247892"/>
    </source>
</evidence>
<dbReference type="InterPro" id="IPR045770">
    <property type="entry name" value="DUF6223"/>
</dbReference>
<feature type="transmembrane region" description="Helical" evidence="1">
    <location>
        <begin position="29"/>
        <end position="51"/>
    </location>
</feature>
<keyword evidence="1" id="KW-0812">Transmembrane</keyword>
<keyword evidence="1" id="KW-0472">Membrane</keyword>
<proteinExistence type="predicted"/>
<keyword evidence="1" id="KW-1133">Transmembrane helix</keyword>